<feature type="transmembrane region" description="Helical" evidence="10">
    <location>
        <begin position="183"/>
        <end position="202"/>
    </location>
</feature>
<evidence type="ECO:0000256" key="4">
    <source>
        <dbReference type="ARBA" id="ARBA00022692"/>
    </source>
</evidence>
<comment type="similarity">
    <text evidence="9">Belongs to the monovalent cation:proton antiporter 2 (CPA2) transporter (TC 2.A.37) family. CHX (TC 2.A.37.4) subfamily.</text>
</comment>
<name>A0ABU6VQI6_9FABA</name>
<keyword evidence="4 10" id="KW-0812">Transmembrane</keyword>
<keyword evidence="14" id="KW-1185">Reference proteome</keyword>
<dbReference type="EMBL" id="JASCZI010152199">
    <property type="protein sequence ID" value="MED6175637.1"/>
    <property type="molecule type" value="Genomic_DNA"/>
</dbReference>
<evidence type="ECO:0000256" key="6">
    <source>
        <dbReference type="ARBA" id="ARBA00022989"/>
    </source>
</evidence>
<feature type="transmembrane region" description="Helical" evidence="10">
    <location>
        <begin position="331"/>
        <end position="349"/>
    </location>
</feature>
<dbReference type="InterPro" id="IPR057291">
    <property type="entry name" value="CHX17_2nd"/>
</dbReference>
<keyword evidence="2" id="KW-0813">Transport</keyword>
<feature type="transmembrane region" description="Helical" evidence="10">
    <location>
        <begin position="283"/>
        <end position="300"/>
    </location>
</feature>
<dbReference type="InterPro" id="IPR038770">
    <property type="entry name" value="Na+/solute_symporter_sf"/>
</dbReference>
<dbReference type="InterPro" id="IPR050794">
    <property type="entry name" value="CPA2_transporter"/>
</dbReference>
<feature type="transmembrane region" description="Helical" evidence="10">
    <location>
        <begin position="307"/>
        <end position="325"/>
    </location>
</feature>
<evidence type="ECO:0000313" key="14">
    <source>
        <dbReference type="Proteomes" id="UP001341840"/>
    </source>
</evidence>
<evidence type="ECO:0000256" key="2">
    <source>
        <dbReference type="ARBA" id="ARBA00022448"/>
    </source>
</evidence>
<dbReference type="Pfam" id="PF23256">
    <property type="entry name" value="CHX17_2nd"/>
    <property type="match status" value="1"/>
</dbReference>
<feature type="transmembrane region" description="Helical" evidence="10">
    <location>
        <begin position="361"/>
        <end position="385"/>
    </location>
</feature>
<dbReference type="Gene3D" id="1.20.1530.20">
    <property type="match status" value="1"/>
</dbReference>
<feature type="transmembrane region" description="Helical" evidence="10">
    <location>
        <begin position="50"/>
        <end position="72"/>
    </location>
</feature>
<reference evidence="13 14" key="1">
    <citation type="journal article" date="2023" name="Plants (Basel)">
        <title>Bridging the Gap: Combining Genomics and Transcriptomics Approaches to Understand Stylosanthes scabra, an Orphan Legume from the Brazilian Caatinga.</title>
        <authorList>
            <person name="Ferreira-Neto J.R.C."/>
            <person name="da Silva M.D."/>
            <person name="Binneck E."/>
            <person name="de Melo N.F."/>
            <person name="da Silva R.H."/>
            <person name="de Melo A.L.T.M."/>
            <person name="Pandolfi V."/>
            <person name="Bustamante F.O."/>
            <person name="Brasileiro-Vidal A.C."/>
            <person name="Benko-Iseppon A.M."/>
        </authorList>
    </citation>
    <scope>NUCLEOTIDE SEQUENCE [LARGE SCALE GENOMIC DNA]</scope>
    <source>
        <tissue evidence="13">Leaves</tissue>
    </source>
</reference>
<evidence type="ECO:0000259" key="11">
    <source>
        <dbReference type="Pfam" id="PF00999"/>
    </source>
</evidence>
<evidence type="ECO:0000259" key="12">
    <source>
        <dbReference type="Pfam" id="PF23256"/>
    </source>
</evidence>
<organism evidence="13 14">
    <name type="scientific">Stylosanthes scabra</name>
    <dbReference type="NCBI Taxonomy" id="79078"/>
    <lineage>
        <taxon>Eukaryota</taxon>
        <taxon>Viridiplantae</taxon>
        <taxon>Streptophyta</taxon>
        <taxon>Embryophyta</taxon>
        <taxon>Tracheophyta</taxon>
        <taxon>Spermatophyta</taxon>
        <taxon>Magnoliopsida</taxon>
        <taxon>eudicotyledons</taxon>
        <taxon>Gunneridae</taxon>
        <taxon>Pentapetalae</taxon>
        <taxon>rosids</taxon>
        <taxon>fabids</taxon>
        <taxon>Fabales</taxon>
        <taxon>Fabaceae</taxon>
        <taxon>Papilionoideae</taxon>
        <taxon>50 kb inversion clade</taxon>
        <taxon>dalbergioids sensu lato</taxon>
        <taxon>Dalbergieae</taxon>
        <taxon>Pterocarpus clade</taxon>
        <taxon>Stylosanthes</taxon>
    </lineage>
</organism>
<accession>A0ABU6VQI6</accession>
<evidence type="ECO:0000313" key="13">
    <source>
        <dbReference type="EMBL" id="MED6175637.1"/>
    </source>
</evidence>
<feature type="domain" description="Cation/H+ exchanger transmembrane" evidence="11">
    <location>
        <begin position="67"/>
        <end position="438"/>
    </location>
</feature>
<evidence type="ECO:0000256" key="1">
    <source>
        <dbReference type="ARBA" id="ARBA00004141"/>
    </source>
</evidence>
<sequence length="779" mass="86919">MEDFIKENLFDNVTKIDEHNYLVCYKAPPRIVSDGIWGGQKNGRKPMKSFLPLFELQVLIIFVVTQICHHLLFKRLRLPFLVSQIMAGIIIGISIQEEATREVMAKLFPFGSHDVISTISSIGFVLFIFINGVEMDFSMITRTGKKAWTLAMIGLALPTLIAYPLLRYVLVAKLDLNSMSTDLMVAGGVHNLVSFAVIYNTLNGLQMQNSELGRLALSTALASDILSTTMACTIKAALAVGLKAKILNSIYLLAFVILIPLLFRPIMFWVIKNTPEGRPVSNGVVYLIILMVFGLGWISIKINQDFLLGAFILGLAVPEGPPLGSTLVKKLRFFGNWFFLPIFVATCAMKADFSFNREPNVVIATSLMSLIIHVVKTLAIFLPALCCKLPFSDALSLALILNSKGEMEVGVTSSQFDKQMIGGQAYGTMLISIMVTASIVQWSVKSLYDPSRKYAGYQKRNLMSMKPDSELRILTCLHKKSHIVPITNIIDLFFPTLENPMTVDVLHLIELVGRSLPVFVSNRHQRVKSSHKAYSDDVIIAFDVYEHDNSGAVVVNTYTSISLPTLMHEDVCNLALDKVASMVILPFHQRWSIDGTIECDDKNVRALNNKVLDIAPCTVGILVTRGQHSIKESHTRLAVIYLGGRDDLEALCIARRAIKNPRVQLVVYRLVHKHYLPRYTDDLLEEFIGSFNAIGNVCCKEVVVEEGSKTASFMRDIVNEHDFFIVGRRHELDLPQLEGLTSWSEFLELGVIGDFLASPDFRSRASILVVQQQVSKTQK</sequence>
<keyword evidence="8 10" id="KW-0472">Membrane</keyword>
<evidence type="ECO:0000256" key="10">
    <source>
        <dbReference type="SAM" id="Phobius"/>
    </source>
</evidence>
<keyword evidence="6 10" id="KW-1133">Transmembrane helix</keyword>
<dbReference type="PANTHER" id="PTHR32468">
    <property type="entry name" value="CATION/H + ANTIPORTER"/>
    <property type="match status" value="1"/>
</dbReference>
<gene>
    <name evidence="13" type="ORF">PIB30_080275</name>
</gene>
<evidence type="ECO:0000256" key="3">
    <source>
        <dbReference type="ARBA" id="ARBA00022538"/>
    </source>
</evidence>
<feature type="domain" description="Cation/H(+) antiporter central" evidence="12">
    <location>
        <begin position="505"/>
        <end position="627"/>
    </location>
</feature>
<keyword evidence="3" id="KW-0633">Potassium transport</keyword>
<keyword evidence="5" id="KW-0630">Potassium</keyword>
<feature type="transmembrane region" description="Helical" evidence="10">
    <location>
        <begin position="250"/>
        <end position="271"/>
    </location>
</feature>
<feature type="transmembrane region" description="Helical" evidence="10">
    <location>
        <begin position="107"/>
        <end position="130"/>
    </location>
</feature>
<evidence type="ECO:0008006" key="15">
    <source>
        <dbReference type="Google" id="ProtNLM"/>
    </source>
</evidence>
<proteinExistence type="inferred from homology"/>
<comment type="subcellular location">
    <subcellularLocation>
        <location evidence="1">Membrane</location>
        <topology evidence="1">Multi-pass membrane protein</topology>
    </subcellularLocation>
</comment>
<dbReference type="Proteomes" id="UP001341840">
    <property type="component" value="Unassembled WGS sequence"/>
</dbReference>
<dbReference type="Pfam" id="PF00999">
    <property type="entry name" value="Na_H_Exchanger"/>
    <property type="match status" value="1"/>
</dbReference>
<comment type="caution">
    <text evidence="13">The sequence shown here is derived from an EMBL/GenBank/DDBJ whole genome shotgun (WGS) entry which is preliminary data.</text>
</comment>
<dbReference type="InterPro" id="IPR006153">
    <property type="entry name" value="Cation/H_exchanger_TM"/>
</dbReference>
<dbReference type="PANTHER" id="PTHR32468:SF120">
    <property type="entry name" value="CATION_H+ EXCHANGER 3"/>
    <property type="match status" value="1"/>
</dbReference>
<evidence type="ECO:0000256" key="8">
    <source>
        <dbReference type="ARBA" id="ARBA00023136"/>
    </source>
</evidence>
<feature type="transmembrane region" description="Helical" evidence="10">
    <location>
        <begin position="150"/>
        <end position="171"/>
    </location>
</feature>
<protein>
    <recommendedName>
        <fullName evidence="15">Cation/H+ exchanger domain-containing protein</fullName>
    </recommendedName>
</protein>
<feature type="transmembrane region" description="Helical" evidence="10">
    <location>
        <begin position="78"/>
        <end position="95"/>
    </location>
</feature>
<keyword evidence="7" id="KW-0406">Ion transport</keyword>
<evidence type="ECO:0000256" key="5">
    <source>
        <dbReference type="ARBA" id="ARBA00022958"/>
    </source>
</evidence>
<evidence type="ECO:0000256" key="7">
    <source>
        <dbReference type="ARBA" id="ARBA00023065"/>
    </source>
</evidence>
<evidence type="ECO:0000256" key="9">
    <source>
        <dbReference type="ARBA" id="ARBA00038341"/>
    </source>
</evidence>
<feature type="transmembrane region" description="Helical" evidence="10">
    <location>
        <begin position="214"/>
        <end position="238"/>
    </location>
</feature>